<dbReference type="Pfam" id="PF03080">
    <property type="entry name" value="Neprosin"/>
    <property type="match status" value="1"/>
</dbReference>
<dbReference type="InterPro" id="IPR053168">
    <property type="entry name" value="Glutamic_endopeptidase"/>
</dbReference>
<feature type="domain" description="Neprosin PEP catalytic" evidence="3">
    <location>
        <begin position="155"/>
        <end position="406"/>
    </location>
</feature>
<comment type="caution">
    <text evidence="4">The sequence shown here is derived from an EMBL/GenBank/DDBJ whole genome shotgun (WGS) entry which is preliminary data.</text>
</comment>
<dbReference type="PROSITE" id="PS52045">
    <property type="entry name" value="NEPROSIN_PEP_CD"/>
    <property type="match status" value="1"/>
</dbReference>
<sequence length="406" mass="45447">MVNLLYGLFLLCLSMHCFVAYCLASETSNHPLANQTFRSEETHKLKKMITSRLQQINKPAVKTIQSPDGDIIDCVVSHKQPAFDHPLLKGQKPLDPQERPRGHNQTDLLSDNFQLWSLSGESCPEGSVPIRRTKEEDILRASSINTFGRKLNQVGMDTTKYKHVHSTGYVTGDLYYGAKATINLWSPHVEGEKEFSLSQIWLTTGRNSNTIEAGWQVSHQIYGDYLPRSFVYWTADAYKETGCYNLRCSGFVQTSKTFTLGGALSPSSTYNGRQLGINLLIYKDRKNGNWWLEYGSGNIIGYWPSSLFTSLKDSATTVEFGGEVYIKSTGTHSSTQMGSGHFADEGFSKASLFRNLQVVNSDNKLIPLSNLNAYATEPNCYNIIKGINNEGVYFYYGGPGRNRKCP</sequence>
<evidence type="ECO:0000256" key="2">
    <source>
        <dbReference type="SAM" id="SignalP"/>
    </source>
</evidence>
<reference evidence="4" key="1">
    <citation type="journal article" date="2018" name="Nat. Plants">
        <title>Whole-genome landscape of Medicago truncatula symbiotic genes.</title>
        <authorList>
            <person name="Pecrix Y."/>
            <person name="Gamas P."/>
            <person name="Carrere S."/>
        </authorList>
    </citation>
    <scope>NUCLEOTIDE SEQUENCE</scope>
    <source>
        <tissue evidence="4">Leaves</tissue>
    </source>
</reference>
<evidence type="ECO:0000256" key="1">
    <source>
        <dbReference type="SAM" id="MobiDB-lite"/>
    </source>
</evidence>
<dbReference type="Proteomes" id="UP000265566">
    <property type="component" value="Chromosome 2"/>
</dbReference>
<evidence type="ECO:0000313" key="4">
    <source>
        <dbReference type="EMBL" id="RHN74820.1"/>
    </source>
</evidence>
<protein>
    <submittedName>
        <fullName evidence="4">Putative neprosin</fullName>
    </submittedName>
</protein>
<feature type="signal peptide" evidence="2">
    <location>
        <begin position="1"/>
        <end position="24"/>
    </location>
</feature>
<accession>A0A396J9J4</accession>
<dbReference type="PANTHER" id="PTHR31589">
    <property type="entry name" value="PROTEIN, PUTATIVE (DUF239)-RELATED-RELATED"/>
    <property type="match status" value="1"/>
</dbReference>
<feature type="chain" id="PRO_5017200574" evidence="2">
    <location>
        <begin position="25"/>
        <end position="406"/>
    </location>
</feature>
<dbReference type="InterPro" id="IPR004314">
    <property type="entry name" value="Neprosin"/>
</dbReference>
<gene>
    <name evidence="4" type="ORF">MtrunA17_Chr2g0314461</name>
</gene>
<proteinExistence type="predicted"/>
<feature type="region of interest" description="Disordered" evidence="1">
    <location>
        <begin position="84"/>
        <end position="105"/>
    </location>
</feature>
<dbReference type="Pfam" id="PF14365">
    <property type="entry name" value="Neprosin_AP"/>
    <property type="match status" value="1"/>
</dbReference>
<dbReference type="Gene3D" id="3.90.1320.10">
    <property type="entry name" value="Outer-capsid protein sigma 3, large lobe"/>
    <property type="match status" value="1"/>
</dbReference>
<dbReference type="OrthoDB" id="1858978at2759"/>
<dbReference type="InterPro" id="IPR025521">
    <property type="entry name" value="Neprosin_propep"/>
</dbReference>
<dbReference type="AlphaFoldDB" id="A0A396J9J4"/>
<evidence type="ECO:0000259" key="3">
    <source>
        <dbReference type="PROSITE" id="PS52045"/>
    </source>
</evidence>
<dbReference type="PANTHER" id="PTHR31589:SF175">
    <property type="entry name" value="CARBOXYL-TERMINAL PEPTIDASE"/>
    <property type="match status" value="1"/>
</dbReference>
<name>A0A396J9J4_MEDTR</name>
<dbReference type="Gramene" id="rna10940">
    <property type="protein sequence ID" value="RHN74820.1"/>
    <property type="gene ID" value="gene10940"/>
</dbReference>
<organism evidence="4">
    <name type="scientific">Medicago truncatula</name>
    <name type="common">Barrel medic</name>
    <name type="synonym">Medicago tribuloides</name>
    <dbReference type="NCBI Taxonomy" id="3880"/>
    <lineage>
        <taxon>Eukaryota</taxon>
        <taxon>Viridiplantae</taxon>
        <taxon>Streptophyta</taxon>
        <taxon>Embryophyta</taxon>
        <taxon>Tracheophyta</taxon>
        <taxon>Spermatophyta</taxon>
        <taxon>Magnoliopsida</taxon>
        <taxon>eudicotyledons</taxon>
        <taxon>Gunneridae</taxon>
        <taxon>Pentapetalae</taxon>
        <taxon>rosids</taxon>
        <taxon>fabids</taxon>
        <taxon>Fabales</taxon>
        <taxon>Fabaceae</taxon>
        <taxon>Papilionoideae</taxon>
        <taxon>50 kb inversion clade</taxon>
        <taxon>NPAAA clade</taxon>
        <taxon>Hologalegina</taxon>
        <taxon>IRL clade</taxon>
        <taxon>Trifolieae</taxon>
        <taxon>Medicago</taxon>
    </lineage>
</organism>
<dbReference type="EMBL" id="PSQE01000002">
    <property type="protein sequence ID" value="RHN74820.1"/>
    <property type="molecule type" value="Genomic_DNA"/>
</dbReference>
<keyword evidence="2" id="KW-0732">Signal</keyword>